<organism evidence="2 3">
    <name type="scientific">Caenorhabditis japonica</name>
    <dbReference type="NCBI Taxonomy" id="281687"/>
    <lineage>
        <taxon>Eukaryota</taxon>
        <taxon>Metazoa</taxon>
        <taxon>Ecdysozoa</taxon>
        <taxon>Nematoda</taxon>
        <taxon>Chromadorea</taxon>
        <taxon>Rhabditida</taxon>
        <taxon>Rhabditina</taxon>
        <taxon>Rhabditomorpha</taxon>
        <taxon>Rhabditoidea</taxon>
        <taxon>Rhabditidae</taxon>
        <taxon>Peloderinae</taxon>
        <taxon>Caenorhabditis</taxon>
    </lineage>
</organism>
<evidence type="ECO:0000313" key="3">
    <source>
        <dbReference type="Proteomes" id="UP000005237"/>
    </source>
</evidence>
<accession>A0A8R1IDJ4</accession>
<dbReference type="EnsemblMetazoa" id="CJA33852.1">
    <property type="protein sequence ID" value="CJA33852.1"/>
    <property type="gene ID" value="WBGene00209699"/>
</dbReference>
<sequence>MDGRENFPAHFFNFLRCHVCDMRKCVIMKQLSGRRNPLLDDEDLHRHDQVDVGRDSQWPSDAIRGVQNKGDLY</sequence>
<keyword evidence="3" id="KW-1185">Reference proteome</keyword>
<evidence type="ECO:0000256" key="1">
    <source>
        <dbReference type="SAM" id="MobiDB-lite"/>
    </source>
</evidence>
<reference evidence="2" key="2">
    <citation type="submission" date="2022-06" db="UniProtKB">
        <authorList>
            <consortium name="EnsemblMetazoa"/>
        </authorList>
    </citation>
    <scope>IDENTIFICATION</scope>
    <source>
        <strain evidence="2">DF5081</strain>
    </source>
</reference>
<dbReference type="AlphaFoldDB" id="A0A8R1IDJ4"/>
<proteinExistence type="predicted"/>
<feature type="region of interest" description="Disordered" evidence="1">
    <location>
        <begin position="50"/>
        <end position="73"/>
    </location>
</feature>
<name>A0A8R1IDJ4_CAEJA</name>
<protein>
    <submittedName>
        <fullName evidence="2">Uncharacterized protein</fullName>
    </submittedName>
</protein>
<dbReference type="Proteomes" id="UP000005237">
    <property type="component" value="Unassembled WGS sequence"/>
</dbReference>
<reference evidence="3" key="1">
    <citation type="submission" date="2010-08" db="EMBL/GenBank/DDBJ databases">
        <authorList>
            <consortium name="Caenorhabditis japonica Sequencing Consortium"/>
            <person name="Wilson R.K."/>
        </authorList>
    </citation>
    <scope>NUCLEOTIDE SEQUENCE [LARGE SCALE GENOMIC DNA]</scope>
    <source>
        <strain evidence="3">DF5081</strain>
    </source>
</reference>
<evidence type="ECO:0000313" key="2">
    <source>
        <dbReference type="EnsemblMetazoa" id="CJA33852.1"/>
    </source>
</evidence>